<sequence>MGALLGAVYAQGPLPNSCHGVSPSILSLSTTPGWKAVKIAGNYTRPRGVKVDTKGNLLVVDWGRGVIANTFGSDGCIASSKVLIDNTDLNHGIEVTPTGKFLLVSSMTTIWRYDYDPVTLTVSNPKVVVKDMFDGGYPSRTLLIPPATPDLVAVQLGSATNIELDTYDMSSGRAMVKVFNLETAPTGGWDWLTQGMQLGYGLRNDVGLVVDGNNNVWSLENSADDLVREVDGKKFDVHTNNPTEELNFLGSPQVTNNKWYGYPYCFTVGDPKAFPYTNFTVGDQFVQAPNATMNDTTCALRSEPPRFNIPAHSAPIDGKFDAEFDYMYVSLHGSWNRSPPTGYKVIRVPFSKSLQGIYPTAGNESIDGFEDVLWSNNVSECSSRTCLRPSGISWDRAYSRIYVASDNDAEGEVYVLYEA</sequence>
<dbReference type="InterPro" id="IPR054539">
    <property type="entry name" value="Beta-prop_PDH"/>
</dbReference>
<evidence type="ECO:0000313" key="2">
    <source>
        <dbReference type="EMBL" id="KKA28958.1"/>
    </source>
</evidence>
<evidence type="ECO:0000259" key="1">
    <source>
        <dbReference type="Pfam" id="PF22807"/>
    </source>
</evidence>
<dbReference type="InterPro" id="IPR011041">
    <property type="entry name" value="Quinoprot_gluc/sorb_DH_b-prop"/>
</dbReference>
<dbReference type="SUPFAM" id="SSF50952">
    <property type="entry name" value="Soluble quinoprotein glucose dehydrogenase"/>
    <property type="match status" value="1"/>
</dbReference>
<dbReference type="InterPro" id="IPR011042">
    <property type="entry name" value="6-blade_b-propeller_TolB-like"/>
</dbReference>
<organism evidence="2 3">
    <name type="scientific">Thielaviopsis punctulata</name>
    <dbReference type="NCBI Taxonomy" id="72032"/>
    <lineage>
        <taxon>Eukaryota</taxon>
        <taxon>Fungi</taxon>
        <taxon>Dikarya</taxon>
        <taxon>Ascomycota</taxon>
        <taxon>Pezizomycotina</taxon>
        <taxon>Sordariomycetes</taxon>
        <taxon>Hypocreomycetidae</taxon>
        <taxon>Microascales</taxon>
        <taxon>Ceratocystidaceae</taxon>
        <taxon>Thielaviopsis</taxon>
    </lineage>
</organism>
<reference evidence="2 3" key="1">
    <citation type="submission" date="2015-03" db="EMBL/GenBank/DDBJ databases">
        <authorList>
            <person name="Radwan O."/>
            <person name="Al-Naeli F.A."/>
            <person name="Rendon G.A."/>
            <person name="Fields C."/>
        </authorList>
    </citation>
    <scope>NUCLEOTIDE SEQUENCE [LARGE SCALE GENOMIC DNA]</scope>
    <source>
        <strain evidence="2">CR-DP1</strain>
    </source>
</reference>
<accession>A0A0F4ZGD0</accession>
<proteinExistence type="predicted"/>
<keyword evidence="3" id="KW-1185">Reference proteome</keyword>
<comment type="caution">
    <text evidence="2">The sequence shown here is derived from an EMBL/GenBank/DDBJ whole genome shotgun (WGS) entry which is preliminary data.</text>
</comment>
<dbReference type="Proteomes" id="UP000033483">
    <property type="component" value="Unassembled WGS sequence"/>
</dbReference>
<evidence type="ECO:0000313" key="3">
    <source>
        <dbReference type="Proteomes" id="UP000033483"/>
    </source>
</evidence>
<dbReference type="EMBL" id="LAEV01001072">
    <property type="protein sequence ID" value="KKA28958.1"/>
    <property type="molecule type" value="Genomic_DNA"/>
</dbReference>
<dbReference type="Pfam" id="PF22807">
    <property type="entry name" value="TrAA12"/>
    <property type="match status" value="1"/>
</dbReference>
<feature type="domain" description="Pyrroloquinoline quinone-dependent pyranose dehydrogenase beta-propeller" evidence="1">
    <location>
        <begin position="29"/>
        <end position="418"/>
    </location>
</feature>
<gene>
    <name evidence="2" type="ORF">TD95_000910</name>
</gene>
<dbReference type="AlphaFoldDB" id="A0A0F4ZGD0"/>
<protein>
    <recommendedName>
        <fullName evidence="1">Pyrroloquinoline quinone-dependent pyranose dehydrogenase beta-propeller domain-containing protein</fullName>
    </recommendedName>
</protein>
<dbReference type="Gene3D" id="2.120.10.30">
    <property type="entry name" value="TolB, C-terminal domain"/>
    <property type="match status" value="1"/>
</dbReference>
<dbReference type="OrthoDB" id="507128at2759"/>
<name>A0A0F4ZGD0_9PEZI</name>